<gene>
    <name evidence="1" type="ORF">KXJ69_08755</name>
</gene>
<comment type="caution">
    <text evidence="1">The sequence shown here is derived from an EMBL/GenBank/DDBJ whole genome shotgun (WGS) entry which is preliminary data.</text>
</comment>
<reference evidence="1" key="1">
    <citation type="submission" date="2021-07" db="EMBL/GenBank/DDBJ databases">
        <title>Aureisphaera sp. CAU 1614 isolated from sea sediment.</title>
        <authorList>
            <person name="Kim W."/>
        </authorList>
    </citation>
    <scope>NUCLEOTIDE SEQUENCE</scope>
    <source>
        <strain evidence="1">CAU 1614</strain>
    </source>
</reference>
<dbReference type="RefSeq" id="WP_219052711.1">
    <property type="nucleotide sequence ID" value="NZ_JAHWDP010000003.1"/>
</dbReference>
<proteinExistence type="predicted"/>
<keyword evidence="2" id="KW-1185">Reference proteome</keyword>
<dbReference type="Proteomes" id="UP001138686">
    <property type="component" value="Unassembled WGS sequence"/>
</dbReference>
<accession>A0A9X1JXJ4</accession>
<dbReference type="EMBL" id="JAHWDP010000003">
    <property type="protein sequence ID" value="MBW2938193.1"/>
    <property type="molecule type" value="Genomic_DNA"/>
</dbReference>
<dbReference type="AlphaFoldDB" id="A0A9X1JXJ4"/>
<evidence type="ECO:0008006" key="3">
    <source>
        <dbReference type="Google" id="ProtNLM"/>
    </source>
</evidence>
<protein>
    <recommendedName>
        <fullName evidence="3">Carboxypeptidase-like regulatory domain-containing protein</fullName>
    </recommendedName>
</protein>
<evidence type="ECO:0000313" key="1">
    <source>
        <dbReference type="EMBL" id="MBW2938193.1"/>
    </source>
</evidence>
<sequence length="180" mass="20589">MNYKKDPFQKGIITLALFLVAVSVGAQISGQLYQDGYPYPLVKIYFDDVKPKVSSDFDGNFSLKIPQDSIPNTLVLSYNGINLHIVNCPLEATAKLDLGKVILPKYKQLTEEEYKHLKRKERKECRPLYQGSTLMGYESNHQLESTILQLHCKEGEGVPYTYDRKQNVFTITWEDFAACK</sequence>
<name>A0A9X1JXJ4_9FLAO</name>
<evidence type="ECO:0000313" key="2">
    <source>
        <dbReference type="Proteomes" id="UP001138686"/>
    </source>
</evidence>
<organism evidence="1 2">
    <name type="scientific">Halomarinibacterium sedimenti</name>
    <dbReference type="NCBI Taxonomy" id="2857106"/>
    <lineage>
        <taxon>Bacteria</taxon>
        <taxon>Pseudomonadati</taxon>
        <taxon>Bacteroidota</taxon>
        <taxon>Flavobacteriia</taxon>
        <taxon>Flavobacteriales</taxon>
        <taxon>Flavobacteriaceae</taxon>
        <taxon>Halomarinibacterium</taxon>
    </lineage>
</organism>